<evidence type="ECO:0000313" key="3">
    <source>
        <dbReference type="Proteomes" id="UP001163823"/>
    </source>
</evidence>
<dbReference type="AlphaFoldDB" id="A0AAD7LAI0"/>
<feature type="compositionally biased region" description="Basic and acidic residues" evidence="1">
    <location>
        <begin position="1"/>
        <end position="10"/>
    </location>
</feature>
<evidence type="ECO:0000256" key="1">
    <source>
        <dbReference type="SAM" id="MobiDB-lite"/>
    </source>
</evidence>
<keyword evidence="2" id="KW-0808">Transferase</keyword>
<dbReference type="KEGG" id="qsa:O6P43_026036"/>
<dbReference type="Proteomes" id="UP001163823">
    <property type="component" value="Chromosome 10"/>
</dbReference>
<feature type="compositionally biased region" description="Basic and acidic residues" evidence="1">
    <location>
        <begin position="263"/>
        <end position="274"/>
    </location>
</feature>
<comment type="caution">
    <text evidence="2">The sequence shown here is derived from an EMBL/GenBank/DDBJ whole genome shotgun (WGS) entry which is preliminary data.</text>
</comment>
<feature type="region of interest" description="Disordered" evidence="1">
    <location>
        <begin position="1"/>
        <end position="40"/>
    </location>
</feature>
<feature type="compositionally biased region" description="Polar residues" evidence="1">
    <location>
        <begin position="20"/>
        <end position="37"/>
    </location>
</feature>
<keyword evidence="3" id="KW-1185">Reference proteome</keyword>
<feature type="region of interest" description="Disordered" evidence="1">
    <location>
        <begin position="255"/>
        <end position="278"/>
    </location>
</feature>
<keyword evidence="2" id="KW-0418">Kinase</keyword>
<dbReference type="GO" id="GO:0004674">
    <property type="term" value="F:protein serine/threonine kinase activity"/>
    <property type="evidence" value="ECO:0007669"/>
    <property type="project" value="UniProtKB-KW"/>
</dbReference>
<dbReference type="PANTHER" id="PTHR42851:SF4">
    <property type="entry name" value="PWWP DOMAIN-CONTAINING PROTEIN"/>
    <property type="match status" value="1"/>
</dbReference>
<name>A0AAD7LAI0_QUISA</name>
<gene>
    <name evidence="2" type="ORF">O6P43_026036</name>
</gene>
<dbReference type="InterPro" id="IPR053063">
    <property type="entry name" value="PWWP_domain_containing_PDP"/>
</dbReference>
<sequence length="419" mass="47015">MYPTNKERSLTELMDGTPDSPDSNDGRTSNGSSNPTSCKKRKAAEYCANHSVTNGGRKTISLAKVSSTTHLPNESFRVGECISRVASQLTGSPSVFKSYKDRSKKLIDSYDELAGNGSEVSFQISEDTKKESWISPTEYSSLADLLSLLQLSAQEPLNNYSFLNVVVSFFSDFRNSILLGNSKMREIIPIEKVGNKRKRASTSGLPETFEFEDMSDTYWKDKVIESGSEEQPLQRNRKREYQLAIAEPENPLQISHRSCSRKRYSDDNHAEDKPAGYIDENSPAELIMNFAELDSVPSETNLNKMFRRFGPLREPETEVDRESSRARVVFKKCSDAEVAFSSAIKFNIFGRTQVNYQLGYTPSALFKASSATTAQDQEMHLDLSTLHAPWTITSLYNYPQPATQEQEGVAHEIDQSYQG</sequence>
<dbReference type="EMBL" id="JARAOO010000010">
    <property type="protein sequence ID" value="KAJ7954457.1"/>
    <property type="molecule type" value="Genomic_DNA"/>
</dbReference>
<accession>A0AAD7LAI0</accession>
<protein>
    <submittedName>
        <fullName evidence="2">Serine/threonine protein kinase ATM</fullName>
    </submittedName>
</protein>
<proteinExistence type="predicted"/>
<evidence type="ECO:0000313" key="2">
    <source>
        <dbReference type="EMBL" id="KAJ7954457.1"/>
    </source>
</evidence>
<keyword evidence="2" id="KW-0723">Serine/threonine-protein kinase</keyword>
<reference evidence="2" key="1">
    <citation type="journal article" date="2023" name="Science">
        <title>Elucidation of the pathway for biosynthesis of saponin adjuvants from the soapbark tree.</title>
        <authorList>
            <person name="Reed J."/>
            <person name="Orme A."/>
            <person name="El-Demerdash A."/>
            <person name="Owen C."/>
            <person name="Martin L.B.B."/>
            <person name="Misra R.C."/>
            <person name="Kikuchi S."/>
            <person name="Rejzek M."/>
            <person name="Martin A.C."/>
            <person name="Harkess A."/>
            <person name="Leebens-Mack J."/>
            <person name="Louveau T."/>
            <person name="Stephenson M.J."/>
            <person name="Osbourn A."/>
        </authorList>
    </citation>
    <scope>NUCLEOTIDE SEQUENCE</scope>
    <source>
        <strain evidence="2">S10</strain>
    </source>
</reference>
<dbReference type="PANTHER" id="PTHR42851">
    <property type="entry name" value="ALDOLASE-RELATED"/>
    <property type="match status" value="1"/>
</dbReference>
<organism evidence="2 3">
    <name type="scientific">Quillaja saponaria</name>
    <name type="common">Soap bark tree</name>
    <dbReference type="NCBI Taxonomy" id="32244"/>
    <lineage>
        <taxon>Eukaryota</taxon>
        <taxon>Viridiplantae</taxon>
        <taxon>Streptophyta</taxon>
        <taxon>Embryophyta</taxon>
        <taxon>Tracheophyta</taxon>
        <taxon>Spermatophyta</taxon>
        <taxon>Magnoliopsida</taxon>
        <taxon>eudicotyledons</taxon>
        <taxon>Gunneridae</taxon>
        <taxon>Pentapetalae</taxon>
        <taxon>rosids</taxon>
        <taxon>fabids</taxon>
        <taxon>Fabales</taxon>
        <taxon>Quillajaceae</taxon>
        <taxon>Quillaja</taxon>
    </lineage>
</organism>